<evidence type="ECO:0000256" key="1">
    <source>
        <dbReference type="SAM" id="SignalP"/>
    </source>
</evidence>
<name>A0A9D1PV41_9SPIO</name>
<keyword evidence="1" id="KW-0732">Signal</keyword>
<feature type="chain" id="PRO_5039587784" evidence="1">
    <location>
        <begin position="20"/>
        <end position="351"/>
    </location>
</feature>
<dbReference type="EMBL" id="DXHU01000020">
    <property type="protein sequence ID" value="HIV99176.1"/>
    <property type="molecule type" value="Genomic_DNA"/>
</dbReference>
<dbReference type="Gene3D" id="1.20.58.2180">
    <property type="match status" value="1"/>
</dbReference>
<dbReference type="AlphaFoldDB" id="A0A9D1PV41"/>
<accession>A0A9D1PV41</accession>
<sequence>MKKILSIILILLVSLSLFAGGAKEEVKETDTQSTEFIDSLGRSHTFDGEIERIAPSGSLSQMILYSLESEKLVGLSSDLSDNELLYMDEKMADLPLFGTFYGKKANLNKEALVYASPDVVIDAGDIKDGIAEDLDNLEKEIGIPVVFIECFLTNTADAYRKLGSLVGNEERAEILASYSQKAIDKADEARNMIENPVSVYYSSSPDGLNGIPTGNFHAEVIELVGGENVIPANFSSGSNIVSLEQILIWNPDVILLVDENAYSLVTTDPSWASLDAVKNNRVYLIPHSPYSFIDNPPAINRIIGIYWLGSVLYPDLYSEIDLEEEVRTFYNLFYGYSLSDEEVKKLLTSQP</sequence>
<dbReference type="SUPFAM" id="SSF53807">
    <property type="entry name" value="Helical backbone' metal receptor"/>
    <property type="match status" value="1"/>
</dbReference>
<evidence type="ECO:0000313" key="3">
    <source>
        <dbReference type="EMBL" id="HIV99176.1"/>
    </source>
</evidence>
<feature type="domain" description="Fe/B12 periplasmic-binding" evidence="2">
    <location>
        <begin position="52"/>
        <end position="316"/>
    </location>
</feature>
<organism evidence="3 4">
    <name type="scientific">Candidatus Ornithospirochaeta avicola</name>
    <dbReference type="NCBI Taxonomy" id="2840896"/>
    <lineage>
        <taxon>Bacteria</taxon>
        <taxon>Pseudomonadati</taxon>
        <taxon>Spirochaetota</taxon>
        <taxon>Spirochaetia</taxon>
        <taxon>Spirochaetales</taxon>
        <taxon>Spirochaetaceae</taxon>
        <taxon>Spirochaetaceae incertae sedis</taxon>
        <taxon>Candidatus Ornithospirochaeta</taxon>
    </lineage>
</organism>
<protein>
    <submittedName>
        <fullName evidence="3">ABC transporter substrate-binding protein</fullName>
    </submittedName>
</protein>
<evidence type="ECO:0000259" key="2">
    <source>
        <dbReference type="PROSITE" id="PS50983"/>
    </source>
</evidence>
<dbReference type="PROSITE" id="PS50983">
    <property type="entry name" value="FE_B12_PBP"/>
    <property type="match status" value="1"/>
</dbReference>
<dbReference type="Pfam" id="PF01497">
    <property type="entry name" value="Peripla_BP_2"/>
    <property type="match status" value="1"/>
</dbReference>
<reference evidence="3" key="1">
    <citation type="journal article" date="2021" name="PeerJ">
        <title>Extensive microbial diversity within the chicken gut microbiome revealed by metagenomics and culture.</title>
        <authorList>
            <person name="Gilroy R."/>
            <person name="Ravi A."/>
            <person name="Getino M."/>
            <person name="Pursley I."/>
            <person name="Horton D.L."/>
            <person name="Alikhan N.F."/>
            <person name="Baker D."/>
            <person name="Gharbi K."/>
            <person name="Hall N."/>
            <person name="Watson M."/>
            <person name="Adriaenssens E.M."/>
            <person name="Foster-Nyarko E."/>
            <person name="Jarju S."/>
            <person name="Secka A."/>
            <person name="Antonio M."/>
            <person name="Oren A."/>
            <person name="Chaudhuri R.R."/>
            <person name="La Ragione R."/>
            <person name="Hildebrand F."/>
            <person name="Pallen M.J."/>
        </authorList>
    </citation>
    <scope>NUCLEOTIDE SEQUENCE</scope>
    <source>
        <strain evidence="3">Gambia11-129</strain>
    </source>
</reference>
<evidence type="ECO:0000313" key="4">
    <source>
        <dbReference type="Proteomes" id="UP000823936"/>
    </source>
</evidence>
<dbReference type="Proteomes" id="UP000823936">
    <property type="component" value="Unassembled WGS sequence"/>
</dbReference>
<feature type="signal peptide" evidence="1">
    <location>
        <begin position="1"/>
        <end position="19"/>
    </location>
</feature>
<dbReference type="Gene3D" id="3.40.50.1980">
    <property type="entry name" value="Nitrogenase molybdenum iron protein domain"/>
    <property type="match status" value="2"/>
</dbReference>
<reference evidence="3" key="2">
    <citation type="submission" date="2021-04" db="EMBL/GenBank/DDBJ databases">
        <authorList>
            <person name="Gilroy R."/>
        </authorList>
    </citation>
    <scope>NUCLEOTIDE SEQUENCE</scope>
    <source>
        <strain evidence="3">Gambia11-129</strain>
    </source>
</reference>
<dbReference type="PANTHER" id="PTHR30535">
    <property type="entry name" value="VITAMIN B12-BINDING PROTEIN"/>
    <property type="match status" value="1"/>
</dbReference>
<dbReference type="PANTHER" id="PTHR30535:SF34">
    <property type="entry name" value="MOLYBDATE-BINDING PROTEIN MOLA"/>
    <property type="match status" value="1"/>
</dbReference>
<proteinExistence type="predicted"/>
<dbReference type="InterPro" id="IPR002491">
    <property type="entry name" value="ABC_transptr_periplasmic_BD"/>
</dbReference>
<gene>
    <name evidence="3" type="ORF">IAB12_05325</name>
</gene>
<comment type="caution">
    <text evidence="3">The sequence shown here is derived from an EMBL/GenBank/DDBJ whole genome shotgun (WGS) entry which is preliminary data.</text>
</comment>
<dbReference type="InterPro" id="IPR050902">
    <property type="entry name" value="ABC_Transporter_SBP"/>
</dbReference>